<dbReference type="PANTHER" id="PTHR40980">
    <property type="entry name" value="PLUG DOMAIN-CONTAINING PROTEIN"/>
    <property type="match status" value="1"/>
</dbReference>
<dbReference type="PROSITE" id="PS52016">
    <property type="entry name" value="TONB_DEPENDENT_REC_3"/>
    <property type="match status" value="1"/>
</dbReference>
<feature type="region of interest" description="Disordered" evidence="8">
    <location>
        <begin position="21"/>
        <end position="132"/>
    </location>
</feature>
<dbReference type="SUPFAM" id="SSF56935">
    <property type="entry name" value="Porins"/>
    <property type="match status" value="1"/>
</dbReference>
<feature type="compositionally biased region" description="Low complexity" evidence="8">
    <location>
        <begin position="21"/>
        <end position="31"/>
    </location>
</feature>
<keyword evidence="11" id="KW-0675">Receptor</keyword>
<feature type="chain" id="PRO_5047384247" evidence="9">
    <location>
        <begin position="19"/>
        <end position="981"/>
    </location>
</feature>
<accession>A0ABW5M9X6</accession>
<dbReference type="InterPro" id="IPR041700">
    <property type="entry name" value="OMP_b-brl_3"/>
</dbReference>
<evidence type="ECO:0000256" key="9">
    <source>
        <dbReference type="SAM" id="SignalP"/>
    </source>
</evidence>
<protein>
    <submittedName>
        <fullName evidence="11">TonB-dependent receptor domain-containing protein</fullName>
    </submittedName>
</protein>
<name>A0ABW5M9X6_9BACT</name>
<dbReference type="SUPFAM" id="SSF49452">
    <property type="entry name" value="Starch-binding domain-like"/>
    <property type="match status" value="1"/>
</dbReference>
<dbReference type="InterPro" id="IPR037066">
    <property type="entry name" value="Plug_dom_sf"/>
</dbReference>
<evidence type="ECO:0000259" key="10">
    <source>
        <dbReference type="Pfam" id="PF14905"/>
    </source>
</evidence>
<keyword evidence="2 7" id="KW-0813">Transport</keyword>
<keyword evidence="3 7" id="KW-1134">Transmembrane beta strand</keyword>
<feature type="signal peptide" evidence="9">
    <location>
        <begin position="1"/>
        <end position="18"/>
    </location>
</feature>
<feature type="compositionally biased region" description="Low complexity" evidence="8">
    <location>
        <begin position="953"/>
        <end position="964"/>
    </location>
</feature>
<organism evidence="11 12">
    <name type="scientific">Spirosoma soli</name>
    <dbReference type="NCBI Taxonomy" id="1770529"/>
    <lineage>
        <taxon>Bacteria</taxon>
        <taxon>Pseudomonadati</taxon>
        <taxon>Bacteroidota</taxon>
        <taxon>Cytophagia</taxon>
        <taxon>Cytophagales</taxon>
        <taxon>Cytophagaceae</taxon>
        <taxon>Spirosoma</taxon>
    </lineage>
</organism>
<evidence type="ECO:0000256" key="4">
    <source>
        <dbReference type="ARBA" id="ARBA00022692"/>
    </source>
</evidence>
<evidence type="ECO:0000256" key="5">
    <source>
        <dbReference type="ARBA" id="ARBA00023136"/>
    </source>
</evidence>
<sequence>MKTLLLSLLIVSSTAAFAQVPAVPGVPTPGASTPGASTPGASTPGASTPGASTPGASTPGAPTSGTQTPAVSSPPANAVPDPFGSPTKASPDTLPPLSNMPETATPTPTLPADNQPRPGTMGSETEPLARGNGKITGALIDSTTNKPVEFATVALLNLATNKPIDGTTADASGKFTLGKVAPGRYRLLFTFIGYKDKRSNVITIERGSDINLGTVKISSDVRTLKEVNVVGQAAMIEEKVDRLVYNADKDITAKGGDATDIMRKVPMLAVDLDGNVTLRGSSNVTVLINNKPSTIVASSVADALKQIPADMIKTVEVITSPSAKYDAEGSAGIINIVTKKNTLQGATLDVNGGVGNRGSNLGINGNYRVGKMGFTLGGFGRAEYNVRGAFENDQSTRSYNEATNTYSPYTRTVQTANTLSSRLFGNYQLGWDYDIDKNTSLTASIRYGARNGTNNQYNLFTQTFQPNAFFPVSNDRNVQTKDLSGTIDANVTYTRTYKPQQEFSVLALFSRNNRTNDFVADLLSGTDFQTITARQRNDNLSYNQESTLQIDYQTPLGKNQLIEFGGKGILRQANSEYQYFQAAGADAPFVVDLTRPGNTLNYDQNIAATYLSYTLTTKNKYTIKAGARYEYTFINARFSNPSAEQSGTASVDSIPNYGALVPSLNISKALKNGKIIKLAYNRRIQRPGIQFLNPNVNSANPTNITQGNPSLSPEFTDNIEFSTSGNIKGLYVNASVFARRTNNEITAVRTVTEQTFGDVTNPVLQQVIKTTYRNVGREDTYGLNLFTNATLFSKWQIGGGVDIFHVNLTNNDPSPIYNASNSGWVVSGRLNSSVTLKNGWAFQAFGGARGRQVQLQGYQSTMYFYNLGIRKEFNDKKASLGLAAENFLNHPFVQRAELSSPILLQNSMTSYYNAGVRLTFSYKIGKLSFDAPQKRRKSIENDDLKGDGGGDNNNGQQQQAAPTTGGNGNGGGSRGGRGGRP</sequence>
<feature type="compositionally biased region" description="Polar residues" evidence="8">
    <location>
        <begin position="34"/>
        <end position="68"/>
    </location>
</feature>
<dbReference type="RefSeq" id="WP_381526922.1">
    <property type="nucleotide sequence ID" value="NZ_JBHULN010000021.1"/>
</dbReference>
<gene>
    <name evidence="11" type="ORF">ACFSUS_24630</name>
</gene>
<proteinExistence type="inferred from homology"/>
<dbReference type="PANTHER" id="PTHR40980:SF4">
    <property type="entry name" value="TONB-DEPENDENT RECEPTOR-LIKE BETA-BARREL DOMAIN-CONTAINING PROTEIN"/>
    <property type="match status" value="1"/>
</dbReference>
<evidence type="ECO:0000256" key="2">
    <source>
        <dbReference type="ARBA" id="ARBA00022448"/>
    </source>
</evidence>
<reference evidence="12" key="1">
    <citation type="journal article" date="2019" name="Int. J. Syst. Evol. Microbiol.">
        <title>The Global Catalogue of Microorganisms (GCM) 10K type strain sequencing project: providing services to taxonomists for standard genome sequencing and annotation.</title>
        <authorList>
            <consortium name="The Broad Institute Genomics Platform"/>
            <consortium name="The Broad Institute Genome Sequencing Center for Infectious Disease"/>
            <person name="Wu L."/>
            <person name="Ma J."/>
        </authorList>
    </citation>
    <scope>NUCLEOTIDE SEQUENCE [LARGE SCALE GENOMIC DNA]</scope>
    <source>
        <strain evidence="12">KCTC 42805</strain>
    </source>
</reference>
<dbReference type="Gene3D" id="2.170.130.10">
    <property type="entry name" value="TonB-dependent receptor, plug domain"/>
    <property type="match status" value="1"/>
</dbReference>
<evidence type="ECO:0000256" key="8">
    <source>
        <dbReference type="SAM" id="MobiDB-lite"/>
    </source>
</evidence>
<evidence type="ECO:0000256" key="3">
    <source>
        <dbReference type="ARBA" id="ARBA00022452"/>
    </source>
</evidence>
<comment type="subcellular location">
    <subcellularLocation>
        <location evidence="1 7">Cell outer membrane</location>
        <topology evidence="1 7">Multi-pass membrane protein</topology>
    </subcellularLocation>
</comment>
<dbReference type="InterPro" id="IPR036942">
    <property type="entry name" value="Beta-barrel_TonB_sf"/>
</dbReference>
<dbReference type="Gene3D" id="2.60.40.1120">
    <property type="entry name" value="Carboxypeptidase-like, regulatory domain"/>
    <property type="match status" value="1"/>
</dbReference>
<comment type="similarity">
    <text evidence="7">Belongs to the TonB-dependent receptor family.</text>
</comment>
<keyword evidence="5 7" id="KW-0472">Membrane</keyword>
<feature type="compositionally biased region" description="Gly residues" evidence="8">
    <location>
        <begin position="965"/>
        <end position="981"/>
    </location>
</feature>
<keyword evidence="6 7" id="KW-0998">Cell outer membrane</keyword>
<dbReference type="Pfam" id="PF13620">
    <property type="entry name" value="CarboxypepD_reg"/>
    <property type="match status" value="1"/>
</dbReference>
<feature type="region of interest" description="Disordered" evidence="8">
    <location>
        <begin position="932"/>
        <end position="981"/>
    </location>
</feature>
<keyword evidence="4 7" id="KW-0812">Transmembrane</keyword>
<feature type="domain" description="Outer membrane protein beta-barrel" evidence="10">
    <location>
        <begin position="498"/>
        <end position="922"/>
    </location>
</feature>
<evidence type="ECO:0000256" key="6">
    <source>
        <dbReference type="ARBA" id="ARBA00023237"/>
    </source>
</evidence>
<dbReference type="EMBL" id="JBHULN010000021">
    <property type="protein sequence ID" value="MFD2573845.1"/>
    <property type="molecule type" value="Genomic_DNA"/>
</dbReference>
<evidence type="ECO:0000313" key="12">
    <source>
        <dbReference type="Proteomes" id="UP001597469"/>
    </source>
</evidence>
<keyword evidence="12" id="KW-1185">Reference proteome</keyword>
<comment type="caution">
    <text evidence="11">The sequence shown here is derived from an EMBL/GenBank/DDBJ whole genome shotgun (WGS) entry which is preliminary data.</text>
</comment>
<feature type="compositionally biased region" description="Basic and acidic residues" evidence="8">
    <location>
        <begin position="938"/>
        <end position="948"/>
    </location>
</feature>
<evidence type="ECO:0000313" key="11">
    <source>
        <dbReference type="EMBL" id="MFD2573845.1"/>
    </source>
</evidence>
<dbReference type="Gene3D" id="2.40.170.20">
    <property type="entry name" value="TonB-dependent receptor, beta-barrel domain"/>
    <property type="match status" value="1"/>
</dbReference>
<dbReference type="Proteomes" id="UP001597469">
    <property type="component" value="Unassembled WGS sequence"/>
</dbReference>
<evidence type="ECO:0000256" key="1">
    <source>
        <dbReference type="ARBA" id="ARBA00004571"/>
    </source>
</evidence>
<dbReference type="InterPro" id="IPR013784">
    <property type="entry name" value="Carb-bd-like_fold"/>
</dbReference>
<dbReference type="Pfam" id="PF14905">
    <property type="entry name" value="OMP_b-brl_3"/>
    <property type="match status" value="1"/>
</dbReference>
<evidence type="ECO:0000256" key="7">
    <source>
        <dbReference type="PROSITE-ProRule" id="PRU01360"/>
    </source>
</evidence>
<feature type="compositionally biased region" description="Low complexity" evidence="8">
    <location>
        <begin position="101"/>
        <end position="112"/>
    </location>
</feature>
<dbReference type="InterPro" id="IPR039426">
    <property type="entry name" value="TonB-dep_rcpt-like"/>
</dbReference>
<feature type="compositionally biased region" description="Low complexity" evidence="8">
    <location>
        <begin position="69"/>
        <end position="82"/>
    </location>
</feature>
<keyword evidence="9" id="KW-0732">Signal</keyword>